<keyword evidence="2" id="KW-1185">Reference proteome</keyword>
<accession>A0A511B8U6</accession>
<dbReference type="Gene3D" id="3.40.1080.10">
    <property type="entry name" value="Glutaconate Coenzyme A-transferase"/>
    <property type="match status" value="1"/>
</dbReference>
<organism evidence="1 2">
    <name type="scientific">Gluconobacter kanchanaburiensis NBRC 103587</name>
    <dbReference type="NCBI Taxonomy" id="1307948"/>
    <lineage>
        <taxon>Bacteria</taxon>
        <taxon>Pseudomonadati</taxon>
        <taxon>Pseudomonadota</taxon>
        <taxon>Alphaproteobacteria</taxon>
        <taxon>Acetobacterales</taxon>
        <taxon>Acetobacteraceae</taxon>
        <taxon>Gluconobacter</taxon>
    </lineage>
</organism>
<dbReference type="EMBL" id="BJVA01000013">
    <property type="protein sequence ID" value="GEK96875.1"/>
    <property type="molecule type" value="Genomic_DNA"/>
</dbReference>
<dbReference type="Proteomes" id="UP000321079">
    <property type="component" value="Unassembled WGS sequence"/>
</dbReference>
<protein>
    <submittedName>
        <fullName evidence="1">Uncharacterized protein</fullName>
    </submittedName>
</protein>
<gene>
    <name evidence="1" type="ORF">GKA01_20720</name>
</gene>
<dbReference type="SUPFAM" id="SSF100950">
    <property type="entry name" value="NagB/RpiA/CoA transferase-like"/>
    <property type="match status" value="1"/>
</dbReference>
<sequence length="61" mass="6894">MSLFAEPTRDGCAINEAARQNPLVRHMDFEGEDWLYFPALRPGVAIIRASTVDENGRLVFE</sequence>
<reference evidence="1 2" key="1">
    <citation type="submission" date="2019-07" db="EMBL/GenBank/DDBJ databases">
        <title>Whole genome shotgun sequence of Gluconobacter kanchanaburiensis NBRC 103587.</title>
        <authorList>
            <person name="Hosoyama A."/>
            <person name="Uohara A."/>
            <person name="Ohji S."/>
            <person name="Ichikawa N."/>
        </authorList>
    </citation>
    <scope>NUCLEOTIDE SEQUENCE [LARGE SCALE GENOMIC DNA]</scope>
    <source>
        <strain evidence="1 2">NBRC 103587</strain>
    </source>
</reference>
<dbReference type="AlphaFoldDB" id="A0A511B8U6"/>
<evidence type="ECO:0000313" key="2">
    <source>
        <dbReference type="Proteomes" id="UP000321079"/>
    </source>
</evidence>
<comment type="caution">
    <text evidence="1">The sequence shown here is derived from an EMBL/GenBank/DDBJ whole genome shotgun (WGS) entry which is preliminary data.</text>
</comment>
<dbReference type="InterPro" id="IPR037171">
    <property type="entry name" value="NagB/RpiA_transferase-like"/>
</dbReference>
<name>A0A511B8U6_9PROT</name>
<proteinExistence type="predicted"/>
<evidence type="ECO:0000313" key="1">
    <source>
        <dbReference type="EMBL" id="GEK96875.1"/>
    </source>
</evidence>